<organism evidence="2 3">
    <name type="scientific">Stachybotrys chartarum (strain CBS 109288 / IBT 7711)</name>
    <name type="common">Toxic black mold</name>
    <name type="synonym">Stilbospora chartarum</name>
    <dbReference type="NCBI Taxonomy" id="1280523"/>
    <lineage>
        <taxon>Eukaryota</taxon>
        <taxon>Fungi</taxon>
        <taxon>Dikarya</taxon>
        <taxon>Ascomycota</taxon>
        <taxon>Pezizomycotina</taxon>
        <taxon>Sordariomycetes</taxon>
        <taxon>Hypocreomycetidae</taxon>
        <taxon>Hypocreales</taxon>
        <taxon>Stachybotryaceae</taxon>
        <taxon>Stachybotrys</taxon>
    </lineage>
</organism>
<name>A0A084AP83_STACB</name>
<feature type="region of interest" description="Disordered" evidence="1">
    <location>
        <begin position="77"/>
        <end position="98"/>
    </location>
</feature>
<keyword evidence="3" id="KW-1185">Reference proteome</keyword>
<dbReference type="EMBL" id="KL648632">
    <property type="protein sequence ID" value="KEY67112.1"/>
    <property type="molecule type" value="Genomic_DNA"/>
</dbReference>
<protein>
    <submittedName>
        <fullName evidence="2">Uncharacterized protein</fullName>
    </submittedName>
</protein>
<proteinExistence type="predicted"/>
<dbReference type="AlphaFoldDB" id="A0A084AP83"/>
<accession>A0A084AP83</accession>
<reference evidence="2 3" key="1">
    <citation type="journal article" date="2014" name="BMC Genomics">
        <title>Comparative genome sequencing reveals chemotype-specific gene clusters in the toxigenic black mold Stachybotrys.</title>
        <authorList>
            <person name="Semeiks J."/>
            <person name="Borek D."/>
            <person name="Otwinowski Z."/>
            <person name="Grishin N.V."/>
        </authorList>
    </citation>
    <scope>NUCLEOTIDE SEQUENCE [LARGE SCALE GENOMIC DNA]</scope>
    <source>
        <strain evidence="3">CBS 109288 / IBT 7711</strain>
    </source>
</reference>
<evidence type="ECO:0000313" key="3">
    <source>
        <dbReference type="Proteomes" id="UP000028045"/>
    </source>
</evidence>
<sequence length="155" mass="17160">MPSASFRQRNGSTSFKSVTARASHISFYPFCGLLAYDGPQALWPPNPSEPLEGCSVQGQRPWFHYALVDLRASWLPDTPGGRKPQTNPRAMLLPNRPLSALCPPSPPPPHASPSVYPGFWKHQSSIQEWCKNAGQRNNYPPPPLRFLCALPSGLR</sequence>
<evidence type="ECO:0000313" key="2">
    <source>
        <dbReference type="EMBL" id="KEY67112.1"/>
    </source>
</evidence>
<dbReference type="HOGENOM" id="CLU_1696655_0_0_1"/>
<evidence type="ECO:0000256" key="1">
    <source>
        <dbReference type="SAM" id="MobiDB-lite"/>
    </source>
</evidence>
<dbReference type="Proteomes" id="UP000028045">
    <property type="component" value="Unassembled WGS sequence"/>
</dbReference>
<gene>
    <name evidence="2" type="ORF">S7711_11115</name>
</gene>